<gene>
    <name evidence="2" type="ORF">GCM10023322_10630</name>
</gene>
<proteinExistence type="predicted"/>
<sequence length="94" mass="9779">MGVLLPLERGAGRAGRAAGARVGTGATSPDPVIAGRARNRRIAGRARNRRIAGRVRNRGLSTRRHLAGAARRHTAGPARGDALYSCCPTGCVAR</sequence>
<comment type="caution">
    <text evidence="2">The sequence shown here is derived from an EMBL/GenBank/DDBJ whole genome shotgun (WGS) entry which is preliminary data.</text>
</comment>
<organism evidence="2 3">
    <name type="scientific">Rugosimonospora acidiphila</name>
    <dbReference type="NCBI Taxonomy" id="556531"/>
    <lineage>
        <taxon>Bacteria</taxon>
        <taxon>Bacillati</taxon>
        <taxon>Actinomycetota</taxon>
        <taxon>Actinomycetes</taxon>
        <taxon>Micromonosporales</taxon>
        <taxon>Micromonosporaceae</taxon>
        <taxon>Rugosimonospora</taxon>
    </lineage>
</organism>
<feature type="compositionally biased region" description="Low complexity" evidence="1">
    <location>
        <begin position="14"/>
        <end position="36"/>
    </location>
</feature>
<dbReference type="EMBL" id="BAABJQ010000003">
    <property type="protein sequence ID" value="GAA5179789.1"/>
    <property type="molecule type" value="Genomic_DNA"/>
</dbReference>
<reference evidence="3" key="1">
    <citation type="journal article" date="2019" name="Int. J. Syst. Evol. Microbiol.">
        <title>The Global Catalogue of Microorganisms (GCM) 10K type strain sequencing project: providing services to taxonomists for standard genome sequencing and annotation.</title>
        <authorList>
            <consortium name="The Broad Institute Genomics Platform"/>
            <consortium name="The Broad Institute Genome Sequencing Center for Infectious Disease"/>
            <person name="Wu L."/>
            <person name="Ma J."/>
        </authorList>
    </citation>
    <scope>NUCLEOTIDE SEQUENCE [LARGE SCALE GENOMIC DNA]</scope>
    <source>
        <strain evidence="3">JCM 18304</strain>
    </source>
</reference>
<evidence type="ECO:0000313" key="2">
    <source>
        <dbReference type="EMBL" id="GAA5179789.1"/>
    </source>
</evidence>
<name>A0ABP9RMM0_9ACTN</name>
<keyword evidence="3" id="KW-1185">Reference proteome</keyword>
<protein>
    <submittedName>
        <fullName evidence="2">Uncharacterized protein</fullName>
    </submittedName>
</protein>
<accession>A0ABP9RMM0</accession>
<dbReference type="Proteomes" id="UP001501570">
    <property type="component" value="Unassembled WGS sequence"/>
</dbReference>
<evidence type="ECO:0000256" key="1">
    <source>
        <dbReference type="SAM" id="MobiDB-lite"/>
    </source>
</evidence>
<evidence type="ECO:0000313" key="3">
    <source>
        <dbReference type="Proteomes" id="UP001501570"/>
    </source>
</evidence>
<feature type="region of interest" description="Disordered" evidence="1">
    <location>
        <begin position="1"/>
        <end position="45"/>
    </location>
</feature>